<dbReference type="SMART" id="SM01331">
    <property type="entry name" value="DUF3635"/>
    <property type="match status" value="1"/>
</dbReference>
<dbReference type="Gene3D" id="3.30.200.20">
    <property type="entry name" value="Phosphorylase Kinase, domain 1"/>
    <property type="match status" value="1"/>
</dbReference>
<dbReference type="GO" id="GO:0005737">
    <property type="term" value="C:cytoplasm"/>
    <property type="evidence" value="ECO:0007669"/>
    <property type="project" value="TreeGrafter"/>
</dbReference>
<dbReference type="PANTHER" id="PTHR24419:SF18">
    <property type="entry name" value="SERINE_THREONINE-PROTEIN KINASE HASPIN"/>
    <property type="match status" value="1"/>
</dbReference>
<organism evidence="11 12">
    <name type="scientific">Apiotrichum porosum</name>
    <dbReference type="NCBI Taxonomy" id="105984"/>
    <lineage>
        <taxon>Eukaryota</taxon>
        <taxon>Fungi</taxon>
        <taxon>Dikarya</taxon>
        <taxon>Basidiomycota</taxon>
        <taxon>Agaricomycotina</taxon>
        <taxon>Tremellomycetes</taxon>
        <taxon>Trichosporonales</taxon>
        <taxon>Trichosporonaceae</taxon>
        <taxon>Apiotrichum</taxon>
    </lineage>
</organism>
<evidence type="ECO:0000256" key="7">
    <source>
        <dbReference type="ARBA" id="ARBA00047899"/>
    </source>
</evidence>
<keyword evidence="5" id="KW-0418">Kinase</keyword>
<keyword evidence="4" id="KW-0547">Nucleotide-binding</keyword>
<dbReference type="STRING" id="105984.A0A427Y989"/>
<gene>
    <name evidence="11" type="ORF">EHS24_000107</name>
</gene>
<dbReference type="GO" id="GO:0000278">
    <property type="term" value="P:mitotic cell cycle"/>
    <property type="evidence" value="ECO:0007669"/>
    <property type="project" value="TreeGrafter"/>
</dbReference>
<dbReference type="RefSeq" id="XP_028479803.1">
    <property type="nucleotide sequence ID" value="XM_028615946.1"/>
</dbReference>
<comment type="catalytic activity">
    <reaction evidence="8">
        <text>L-seryl-[protein] + ATP = O-phospho-L-seryl-[protein] + ADP + H(+)</text>
        <dbReference type="Rhea" id="RHEA:17989"/>
        <dbReference type="Rhea" id="RHEA-COMP:9863"/>
        <dbReference type="Rhea" id="RHEA-COMP:11604"/>
        <dbReference type="ChEBI" id="CHEBI:15378"/>
        <dbReference type="ChEBI" id="CHEBI:29999"/>
        <dbReference type="ChEBI" id="CHEBI:30616"/>
        <dbReference type="ChEBI" id="CHEBI:83421"/>
        <dbReference type="ChEBI" id="CHEBI:456216"/>
        <dbReference type="EC" id="2.7.11.1"/>
    </reaction>
</comment>
<accession>A0A427Y989</accession>
<keyword evidence="2" id="KW-0723">Serine/threonine-protein kinase</keyword>
<dbReference type="GO" id="GO:0035556">
    <property type="term" value="P:intracellular signal transduction"/>
    <property type="evidence" value="ECO:0007669"/>
    <property type="project" value="TreeGrafter"/>
</dbReference>
<dbReference type="InterPro" id="IPR024604">
    <property type="entry name" value="GSG2_C"/>
</dbReference>
<keyword evidence="3" id="KW-0808">Transferase</keyword>
<feature type="region of interest" description="Disordered" evidence="9">
    <location>
        <begin position="26"/>
        <end position="57"/>
    </location>
</feature>
<dbReference type="EMBL" id="RSCE01000001">
    <property type="protein sequence ID" value="RSH87595.1"/>
    <property type="molecule type" value="Genomic_DNA"/>
</dbReference>
<dbReference type="Pfam" id="PF12330">
    <property type="entry name" value="Haspin_kinase"/>
    <property type="match status" value="1"/>
</dbReference>
<comment type="caution">
    <text evidence="11">The sequence shown here is derived from an EMBL/GenBank/DDBJ whole genome shotgun (WGS) entry which is preliminary data.</text>
</comment>
<dbReference type="Proteomes" id="UP000279236">
    <property type="component" value="Unassembled WGS sequence"/>
</dbReference>
<dbReference type="AlphaFoldDB" id="A0A427Y989"/>
<evidence type="ECO:0000256" key="2">
    <source>
        <dbReference type="ARBA" id="ARBA00022527"/>
    </source>
</evidence>
<reference evidence="11 12" key="1">
    <citation type="submission" date="2018-11" db="EMBL/GenBank/DDBJ databases">
        <title>Genome sequence of Apiotrichum porosum DSM 27194.</title>
        <authorList>
            <person name="Aliyu H."/>
            <person name="Gorte O."/>
            <person name="Ochsenreither K."/>
        </authorList>
    </citation>
    <scope>NUCLEOTIDE SEQUENCE [LARGE SCALE GENOMIC DNA]</scope>
    <source>
        <strain evidence="11 12">DSM 27194</strain>
    </source>
</reference>
<evidence type="ECO:0000256" key="8">
    <source>
        <dbReference type="ARBA" id="ARBA00048679"/>
    </source>
</evidence>
<evidence type="ECO:0000313" key="12">
    <source>
        <dbReference type="Proteomes" id="UP000279236"/>
    </source>
</evidence>
<keyword evidence="6" id="KW-0067">ATP-binding</keyword>
<evidence type="ECO:0000313" key="11">
    <source>
        <dbReference type="EMBL" id="RSH87595.1"/>
    </source>
</evidence>
<evidence type="ECO:0000256" key="6">
    <source>
        <dbReference type="ARBA" id="ARBA00022840"/>
    </source>
</evidence>
<feature type="domain" description="Serine/threonine-protein kinase haspin C-terminal" evidence="10">
    <location>
        <begin position="410"/>
        <end position="508"/>
    </location>
</feature>
<protein>
    <recommendedName>
        <fullName evidence="1">non-specific serine/threonine protein kinase</fullName>
        <ecNumber evidence="1">2.7.11.1</ecNumber>
    </recommendedName>
</protein>
<evidence type="ECO:0000256" key="5">
    <source>
        <dbReference type="ARBA" id="ARBA00022777"/>
    </source>
</evidence>
<dbReference type="GO" id="GO:0005524">
    <property type="term" value="F:ATP binding"/>
    <property type="evidence" value="ECO:0007669"/>
    <property type="project" value="UniProtKB-KW"/>
</dbReference>
<evidence type="ECO:0000256" key="1">
    <source>
        <dbReference type="ARBA" id="ARBA00012513"/>
    </source>
</evidence>
<dbReference type="EC" id="2.7.11.1" evidence="1"/>
<dbReference type="GO" id="GO:0005634">
    <property type="term" value="C:nucleus"/>
    <property type="evidence" value="ECO:0007669"/>
    <property type="project" value="TreeGrafter"/>
</dbReference>
<evidence type="ECO:0000259" key="10">
    <source>
        <dbReference type="SMART" id="SM01331"/>
    </source>
</evidence>
<comment type="catalytic activity">
    <reaction evidence="7">
        <text>L-threonyl-[protein] + ATP = O-phospho-L-threonyl-[protein] + ADP + H(+)</text>
        <dbReference type="Rhea" id="RHEA:46608"/>
        <dbReference type="Rhea" id="RHEA-COMP:11060"/>
        <dbReference type="Rhea" id="RHEA-COMP:11605"/>
        <dbReference type="ChEBI" id="CHEBI:15378"/>
        <dbReference type="ChEBI" id="CHEBI:30013"/>
        <dbReference type="ChEBI" id="CHEBI:30616"/>
        <dbReference type="ChEBI" id="CHEBI:61977"/>
        <dbReference type="ChEBI" id="CHEBI:456216"/>
        <dbReference type="EC" id="2.7.11.1"/>
    </reaction>
</comment>
<sequence length="552" mass="60266">MSALGARTKKVTTYGKKQSRIINIHADITPERPTTTAAGPADSPLPVKRQPLKAKPSQDTIARRILYSAPDTPLKALKTFDSPLKPKAAAVQSTRAVLGPSRVVKAITRKPPSSDDDEVVFLKNVTARRTRRVVIPRSPSSSPGRTSVPGSMVRGRLRHAIPPTTLRSHVAANDLTARLAKVSLEDEEEKKKAKEQPSTASPLDDLLAVCTISERIPFDKFFVHTEFTPLLRGTDTTIRKYGEASYSEVFTVGAEDTAVVVKVIPLLGDNAEFDVELPDCSEIPDVVREIEMTRRMAGVPGGGFVDFLGAFVVEGAYPQVLLDQWDQFKEENGSESTRPAVFWQVADALARAEQWTQFEILVTSVDAQPPAPVKNYLDPEATAVRTAVIDFGLSRLDLPGKGAVFTHLPKEVYEGVGDQWDVYRAMRDTLTNDASTSTSSDPWTGFHPATNVMWLHYLAKRLLRSTPSLRKPYARRGSTATAAAPRNSAAAKKEVIRARAEAAWGMLCIVENTLAMGLAPNSSSRGSRAKSKVELGSAAAVMEWGREQEWVA</sequence>
<keyword evidence="12" id="KW-1185">Reference proteome</keyword>
<dbReference type="GeneID" id="39584650"/>
<dbReference type="OrthoDB" id="5327538at2759"/>
<evidence type="ECO:0000256" key="4">
    <source>
        <dbReference type="ARBA" id="ARBA00022741"/>
    </source>
</evidence>
<evidence type="ECO:0000256" key="3">
    <source>
        <dbReference type="ARBA" id="ARBA00022679"/>
    </source>
</evidence>
<dbReference type="PANTHER" id="PTHR24419">
    <property type="entry name" value="INTERLEUKIN-1 RECEPTOR-ASSOCIATED KINASE"/>
    <property type="match status" value="1"/>
</dbReference>
<name>A0A427Y989_9TREE</name>
<proteinExistence type="predicted"/>
<evidence type="ECO:0000256" key="9">
    <source>
        <dbReference type="SAM" id="MobiDB-lite"/>
    </source>
</evidence>
<dbReference type="GO" id="GO:0072354">
    <property type="term" value="F:histone H3T3 kinase activity"/>
    <property type="evidence" value="ECO:0007669"/>
    <property type="project" value="TreeGrafter"/>
</dbReference>